<proteinExistence type="predicted"/>
<reference evidence="6 7" key="1">
    <citation type="submission" date="2019-03" db="EMBL/GenBank/DDBJ databases">
        <title>Genomic Encyclopedia of Type Strains, Phase IV (KMG-IV): sequencing the most valuable type-strain genomes for metagenomic binning, comparative biology and taxonomic classification.</title>
        <authorList>
            <person name="Goeker M."/>
        </authorList>
    </citation>
    <scope>NUCLEOTIDE SEQUENCE [LARGE SCALE GENOMIC DNA]</scope>
    <source>
        <strain evidence="6 7">DSM 103792</strain>
    </source>
</reference>
<comment type="caution">
    <text evidence="6">The sequence shown here is derived from an EMBL/GenBank/DDBJ whole genome shotgun (WGS) entry which is preliminary data.</text>
</comment>
<keyword evidence="3 4" id="KW-0443">Lipid metabolism</keyword>
<dbReference type="PANTHER" id="PTHR14226:SF57">
    <property type="entry name" value="BLR7027 PROTEIN"/>
    <property type="match status" value="1"/>
</dbReference>
<keyword evidence="1 4" id="KW-0378">Hydrolase</keyword>
<dbReference type="Proteomes" id="UP000295375">
    <property type="component" value="Unassembled WGS sequence"/>
</dbReference>
<evidence type="ECO:0000313" key="6">
    <source>
        <dbReference type="EMBL" id="TDQ50520.1"/>
    </source>
</evidence>
<feature type="active site" description="Proton acceptor" evidence="4">
    <location>
        <position position="210"/>
    </location>
</feature>
<dbReference type="InterPro" id="IPR016035">
    <property type="entry name" value="Acyl_Trfase/lysoPLipase"/>
</dbReference>
<keyword evidence="7" id="KW-1185">Reference proteome</keyword>
<protein>
    <submittedName>
        <fullName evidence="6">NTE family protein</fullName>
    </submittedName>
</protein>
<keyword evidence="2 4" id="KW-0442">Lipid degradation</keyword>
<feature type="short sequence motif" description="GXSXG" evidence="4">
    <location>
        <begin position="46"/>
        <end position="50"/>
    </location>
</feature>
<dbReference type="GO" id="GO:0016042">
    <property type="term" value="P:lipid catabolic process"/>
    <property type="evidence" value="ECO:0007669"/>
    <property type="project" value="UniProtKB-UniRule"/>
</dbReference>
<feature type="active site" description="Nucleophile" evidence="4">
    <location>
        <position position="48"/>
    </location>
</feature>
<evidence type="ECO:0000256" key="4">
    <source>
        <dbReference type="PROSITE-ProRule" id="PRU01161"/>
    </source>
</evidence>
<dbReference type="OrthoDB" id="9798773at2"/>
<dbReference type="EMBL" id="SNYM01000002">
    <property type="protein sequence ID" value="TDQ50520.1"/>
    <property type="molecule type" value="Genomic_DNA"/>
</dbReference>
<evidence type="ECO:0000256" key="3">
    <source>
        <dbReference type="ARBA" id="ARBA00023098"/>
    </source>
</evidence>
<sequence length="390" mass="43099">MSEASQRIALVLSGGGARAAYQVGVLKAVAELLPEYKTSPFPIICGTSAGAINATVLACSASRFKIGVKRLEQVWGGFTSGQIYRSDFLGMTANSMRWLANLFRKRQPDVPTPSLLDNAPLRDLLKVVVPFNEIAKAINKGDLYAISVTCSGYSSGESISFFEAHSEVESWHRYRRAGARTRIQLQHLIASSAIPMVFPAVKINREYFGDGSVRFMAPISPALHLGADKVFIVGVDPVRNADKSRVADRGYPTIAEIAGHVMDSVFLDSLDSDMERLKRINNTLSKFTDEERRERGITLKPVDTLVIAPSKDLSDLSGKHGRALPRVARFFFRRIGITSKTGSTILSYLLFEGPYTRELIDLGYQDAMHQKAEIRRFFGLHDSHLETTTP</sequence>
<evidence type="ECO:0000256" key="1">
    <source>
        <dbReference type="ARBA" id="ARBA00022801"/>
    </source>
</evidence>
<evidence type="ECO:0000259" key="5">
    <source>
        <dbReference type="PROSITE" id="PS51635"/>
    </source>
</evidence>
<dbReference type="RefSeq" id="WP_133587748.1">
    <property type="nucleotide sequence ID" value="NZ_CP037953.1"/>
</dbReference>
<gene>
    <name evidence="6" type="ORF">EV696_102202</name>
</gene>
<comment type="caution">
    <text evidence="4">Lacks conserved residue(s) required for the propagation of feature annotation.</text>
</comment>
<dbReference type="InterPro" id="IPR050301">
    <property type="entry name" value="NTE"/>
</dbReference>
<evidence type="ECO:0000256" key="2">
    <source>
        <dbReference type="ARBA" id="ARBA00022963"/>
    </source>
</evidence>
<name>A0A4R6UTE4_9GAMM</name>
<organism evidence="6 7">
    <name type="scientific">Permianibacter aggregans</name>
    <dbReference type="NCBI Taxonomy" id="1510150"/>
    <lineage>
        <taxon>Bacteria</taxon>
        <taxon>Pseudomonadati</taxon>
        <taxon>Pseudomonadota</taxon>
        <taxon>Gammaproteobacteria</taxon>
        <taxon>Pseudomonadales</taxon>
        <taxon>Pseudomonadaceae</taxon>
        <taxon>Permianibacter</taxon>
    </lineage>
</organism>
<dbReference type="InterPro" id="IPR002641">
    <property type="entry name" value="PNPLA_dom"/>
</dbReference>
<dbReference type="CDD" id="cd07209">
    <property type="entry name" value="Pat_hypo_Ecoli_Z1214_like"/>
    <property type="match status" value="1"/>
</dbReference>
<feature type="domain" description="PNPLA" evidence="5">
    <location>
        <begin position="10"/>
        <end position="223"/>
    </location>
</feature>
<dbReference type="Pfam" id="PF01734">
    <property type="entry name" value="Patatin"/>
    <property type="match status" value="1"/>
</dbReference>
<evidence type="ECO:0000313" key="7">
    <source>
        <dbReference type="Proteomes" id="UP000295375"/>
    </source>
</evidence>
<dbReference type="AlphaFoldDB" id="A0A4R6UTE4"/>
<dbReference type="PANTHER" id="PTHR14226">
    <property type="entry name" value="NEUROPATHY TARGET ESTERASE/SWISS CHEESE D.MELANOGASTER"/>
    <property type="match status" value="1"/>
</dbReference>
<dbReference type="GO" id="GO:0016787">
    <property type="term" value="F:hydrolase activity"/>
    <property type="evidence" value="ECO:0007669"/>
    <property type="project" value="UniProtKB-UniRule"/>
</dbReference>
<dbReference type="SUPFAM" id="SSF52151">
    <property type="entry name" value="FabD/lysophospholipase-like"/>
    <property type="match status" value="1"/>
</dbReference>
<dbReference type="Gene3D" id="3.40.1090.10">
    <property type="entry name" value="Cytosolic phospholipase A2 catalytic domain"/>
    <property type="match status" value="2"/>
</dbReference>
<accession>A0A4R6UTE4</accession>
<dbReference type="PROSITE" id="PS51635">
    <property type="entry name" value="PNPLA"/>
    <property type="match status" value="1"/>
</dbReference>